<accession>F4SD28</accession>
<organism evidence="2">
    <name type="scientific">Melampsora larici-populina (strain 98AG31 / pathotype 3-4-7)</name>
    <name type="common">Poplar leaf rust fungus</name>
    <dbReference type="NCBI Taxonomy" id="747676"/>
    <lineage>
        <taxon>Eukaryota</taxon>
        <taxon>Fungi</taxon>
        <taxon>Dikarya</taxon>
        <taxon>Basidiomycota</taxon>
        <taxon>Pucciniomycotina</taxon>
        <taxon>Pucciniomycetes</taxon>
        <taxon>Pucciniales</taxon>
        <taxon>Melampsoraceae</taxon>
        <taxon>Melampsora</taxon>
    </lineage>
</organism>
<dbReference type="InParanoid" id="F4SD28"/>
<dbReference type="AlphaFoldDB" id="F4SD28"/>
<evidence type="ECO:0000313" key="1">
    <source>
        <dbReference type="EMBL" id="EGF97452.1"/>
    </source>
</evidence>
<name>F4SD28_MELLP</name>
<dbReference type="HOGENOM" id="CLU_1384437_0_0_1"/>
<reference evidence="2" key="1">
    <citation type="journal article" date="2011" name="Proc. Natl. Acad. Sci. U.S.A.">
        <title>Obligate biotrophy features unraveled by the genomic analysis of rust fungi.</title>
        <authorList>
            <person name="Duplessis S."/>
            <person name="Cuomo C.A."/>
            <person name="Lin Y.-C."/>
            <person name="Aerts A."/>
            <person name="Tisserant E."/>
            <person name="Veneault-Fourrey C."/>
            <person name="Joly D.L."/>
            <person name="Hacquard S."/>
            <person name="Amselem J."/>
            <person name="Cantarel B.L."/>
            <person name="Chiu R."/>
            <person name="Coutinho P.M."/>
            <person name="Feau N."/>
            <person name="Field M."/>
            <person name="Frey P."/>
            <person name="Gelhaye E."/>
            <person name="Goldberg J."/>
            <person name="Grabherr M.G."/>
            <person name="Kodira C.D."/>
            <person name="Kohler A."/>
            <person name="Kuees U."/>
            <person name="Lindquist E.A."/>
            <person name="Lucas S.M."/>
            <person name="Mago R."/>
            <person name="Mauceli E."/>
            <person name="Morin E."/>
            <person name="Murat C."/>
            <person name="Pangilinan J.L."/>
            <person name="Park R."/>
            <person name="Pearson M."/>
            <person name="Quesneville H."/>
            <person name="Rouhier N."/>
            <person name="Sakthikumar S."/>
            <person name="Salamov A.A."/>
            <person name="Schmutz J."/>
            <person name="Selles B."/>
            <person name="Shapiro H."/>
            <person name="Tanguay P."/>
            <person name="Tuskan G.A."/>
            <person name="Henrissat B."/>
            <person name="Van de Peer Y."/>
            <person name="Rouze P."/>
            <person name="Ellis J.G."/>
            <person name="Dodds P.N."/>
            <person name="Schein J.E."/>
            <person name="Zhong S."/>
            <person name="Hamelin R.C."/>
            <person name="Grigoriev I.V."/>
            <person name="Szabo L.J."/>
            <person name="Martin F."/>
        </authorList>
    </citation>
    <scope>NUCLEOTIDE SEQUENCE [LARGE SCALE GENOMIC DNA]</scope>
    <source>
        <strain evidence="2">98AG31 / pathotype 3-4-7</strain>
    </source>
</reference>
<keyword evidence="2" id="KW-1185">Reference proteome</keyword>
<dbReference type="VEuPathDB" id="FungiDB:MELLADRAFT_114334"/>
<sequence length="197" mass="21781">MSFIKAGDRPQHQARPQISTRLLANPSLPIVLEQANLSSPPFAIPPKQYKPVTKSSLQQALASLAMGDESLPLSKPIKNVEFEDCVDNPKNSKIQIVIKQKINKSHSRSSIVPSKTFSNPVYPTELPPTQMIVGSSKALKNPKTKFQGHLQENSFDNILPSSRLLYNTMKKISSETLDGLTRGAFDEEVLETIIIDC</sequence>
<dbReference type="GeneID" id="18925305"/>
<dbReference type="EMBL" id="GL883233">
    <property type="protein sequence ID" value="EGF97452.1"/>
    <property type="molecule type" value="Genomic_DNA"/>
</dbReference>
<gene>
    <name evidence="1" type="ORF">MELLADRAFT_114334</name>
</gene>
<dbReference type="KEGG" id="mlr:MELLADRAFT_114334"/>
<proteinExistence type="predicted"/>
<dbReference type="Proteomes" id="UP000001072">
    <property type="component" value="Unassembled WGS sequence"/>
</dbReference>
<dbReference type="RefSeq" id="XP_007419285.1">
    <property type="nucleotide sequence ID" value="XM_007419223.1"/>
</dbReference>
<evidence type="ECO:0000313" key="2">
    <source>
        <dbReference type="Proteomes" id="UP000001072"/>
    </source>
</evidence>
<protein>
    <submittedName>
        <fullName evidence="1">Uncharacterized protein</fullName>
    </submittedName>
</protein>